<reference evidence="1" key="1">
    <citation type="submission" date="2022-03" db="EMBL/GenBank/DDBJ databases">
        <title>A functionally conserved STORR gene fusion in Papaver species that diverged 16.8 million years ago.</title>
        <authorList>
            <person name="Catania T."/>
        </authorList>
    </citation>
    <scope>NUCLEOTIDE SEQUENCE</scope>
    <source>
        <strain evidence="1">S-191538</strain>
    </source>
</reference>
<dbReference type="GO" id="GO:0005829">
    <property type="term" value="C:cytosol"/>
    <property type="evidence" value="ECO:0007669"/>
    <property type="project" value="TreeGrafter"/>
</dbReference>
<dbReference type="InterPro" id="IPR011989">
    <property type="entry name" value="ARM-like"/>
</dbReference>
<accession>A0AA42B4M3</accession>
<keyword evidence="2" id="KW-1185">Reference proteome</keyword>
<dbReference type="EMBL" id="JAJJMA010332676">
    <property type="protein sequence ID" value="MCL7050879.1"/>
    <property type="molecule type" value="Genomic_DNA"/>
</dbReference>
<dbReference type="Gene3D" id="1.25.10.10">
    <property type="entry name" value="Leucine-rich Repeat Variant"/>
    <property type="match status" value="1"/>
</dbReference>
<dbReference type="PANTHER" id="PTHR13554">
    <property type="entry name" value="26S PROTEASOME NON-ATPASE REGULATORY SUBUNIT 5-RELATED"/>
    <property type="match status" value="1"/>
</dbReference>
<evidence type="ECO:0000313" key="2">
    <source>
        <dbReference type="Proteomes" id="UP001177140"/>
    </source>
</evidence>
<dbReference type="InterPro" id="IPR016024">
    <property type="entry name" value="ARM-type_fold"/>
</dbReference>
<evidence type="ECO:0008006" key="3">
    <source>
        <dbReference type="Google" id="ProtNLM"/>
    </source>
</evidence>
<dbReference type="GO" id="GO:0043248">
    <property type="term" value="P:proteasome assembly"/>
    <property type="evidence" value="ECO:0007669"/>
    <property type="project" value="InterPro"/>
</dbReference>
<dbReference type="AlphaFoldDB" id="A0AA42B4M3"/>
<dbReference type="SUPFAM" id="SSF48371">
    <property type="entry name" value="ARM repeat"/>
    <property type="match status" value="1"/>
</dbReference>
<gene>
    <name evidence="1" type="ORF">MKW94_015850</name>
</gene>
<dbReference type="InterPro" id="IPR019538">
    <property type="entry name" value="PSMD5"/>
</dbReference>
<name>A0AA42B4M3_PAPNU</name>
<protein>
    <recommendedName>
        <fullName evidence="3">ARM repeat superfamily protein</fullName>
    </recommendedName>
</protein>
<dbReference type="Proteomes" id="UP001177140">
    <property type="component" value="Unassembled WGS sequence"/>
</dbReference>
<organism evidence="1 2">
    <name type="scientific">Papaver nudicaule</name>
    <name type="common">Iceland poppy</name>
    <dbReference type="NCBI Taxonomy" id="74823"/>
    <lineage>
        <taxon>Eukaryota</taxon>
        <taxon>Viridiplantae</taxon>
        <taxon>Streptophyta</taxon>
        <taxon>Embryophyta</taxon>
        <taxon>Tracheophyta</taxon>
        <taxon>Spermatophyta</taxon>
        <taxon>Magnoliopsida</taxon>
        <taxon>Ranunculales</taxon>
        <taxon>Papaveraceae</taxon>
        <taxon>Papaveroideae</taxon>
        <taxon>Papaver</taxon>
    </lineage>
</organism>
<sequence>MEQLSLEDPSPLLEAASEFTLYPGIQNDASIKNFLDRFPLPLIFSALQSKSDVPGLESTLVDCLERIFRTKYGASLIPQYMAFIKVGLSAESQSVRCLACKAVSSLLENDDKVADTAAQLVIDYGIYPCLLDSLTHGDEKVAAASTDAIKSLASSPKGIDVIFPANVDESTHLRNVAAHCSSLGRIRVMALIVKLFSVSSFVASRAHNSNLLNLLEAEVDRKNDMLTTLNVLELLYELSDISHAAEFLPRSTLLQLLTTLISDASVESILRSRAIMISGRLLSSEGLSCLDESDVKAVLEALDARLESLKGQDVDEFETALEALGQIGSSNQGAALLLSSSSPVARHVVEAAFNRHGRGAQLAALHALGNICGENRSDNSKLLNNADEECLRRIIYDTAGESPKLTPSGLFLSVLRQDSNVRLAAYRLLTGLVARQWCLQQICSKQEIIDIVTDPHTESTKNGMEARYICCKSIYSALSALNATHPSLIKIASKLQEAVKRGPYLSRDRMEAQPTVATSDRF</sequence>
<comment type="caution">
    <text evidence="1">The sequence shown here is derived from an EMBL/GenBank/DDBJ whole genome shotgun (WGS) entry which is preliminary data.</text>
</comment>
<proteinExistence type="predicted"/>
<dbReference type="Pfam" id="PF10508">
    <property type="entry name" value="Proteasom_PSMB"/>
    <property type="match status" value="1"/>
</dbReference>
<evidence type="ECO:0000313" key="1">
    <source>
        <dbReference type="EMBL" id="MCL7050879.1"/>
    </source>
</evidence>
<dbReference type="PANTHER" id="PTHR13554:SF10">
    <property type="entry name" value="26S PROTEASOME NON-ATPASE REGULATORY SUBUNIT 5"/>
    <property type="match status" value="1"/>
</dbReference>